<dbReference type="EMBL" id="MU826409">
    <property type="protein sequence ID" value="KAJ7376199.1"/>
    <property type="molecule type" value="Genomic_DNA"/>
</dbReference>
<dbReference type="PANTHER" id="PTHR34033:SF1">
    <property type="entry name" value="AP-5 COMPLEX SUBUNIT BETA-1"/>
    <property type="match status" value="1"/>
</dbReference>
<organism evidence="2 3">
    <name type="scientific">Desmophyllum pertusum</name>
    <dbReference type="NCBI Taxonomy" id="174260"/>
    <lineage>
        <taxon>Eukaryota</taxon>
        <taxon>Metazoa</taxon>
        <taxon>Cnidaria</taxon>
        <taxon>Anthozoa</taxon>
        <taxon>Hexacorallia</taxon>
        <taxon>Scleractinia</taxon>
        <taxon>Caryophylliina</taxon>
        <taxon>Caryophylliidae</taxon>
        <taxon>Desmophyllum</taxon>
    </lineage>
</organism>
<dbReference type="Pfam" id="PF21588">
    <property type="entry name" value="AP5B1_middle"/>
    <property type="match status" value="1"/>
</dbReference>
<dbReference type="InterPro" id="IPR048979">
    <property type="entry name" value="AP5B1_middle"/>
</dbReference>
<name>A0A9X0CWQ1_9CNID</name>
<proteinExistence type="predicted"/>
<dbReference type="Proteomes" id="UP001163046">
    <property type="component" value="Unassembled WGS sequence"/>
</dbReference>
<comment type="caution">
    <text evidence="2">The sequence shown here is derived from an EMBL/GenBank/DDBJ whole genome shotgun (WGS) entry which is preliminary data.</text>
</comment>
<dbReference type="InterPro" id="IPR038741">
    <property type="entry name" value="AP5B1"/>
</dbReference>
<keyword evidence="3" id="KW-1185">Reference proteome</keyword>
<dbReference type="GO" id="GO:0030119">
    <property type="term" value="C:AP-type membrane coat adaptor complex"/>
    <property type="evidence" value="ECO:0007669"/>
    <property type="project" value="TreeGrafter"/>
</dbReference>
<reference evidence="2" key="1">
    <citation type="submission" date="2023-01" db="EMBL/GenBank/DDBJ databases">
        <title>Genome assembly of the deep-sea coral Lophelia pertusa.</title>
        <authorList>
            <person name="Herrera S."/>
            <person name="Cordes E."/>
        </authorList>
    </citation>
    <scope>NUCLEOTIDE SEQUENCE</scope>
    <source>
        <strain evidence="2">USNM1676648</strain>
        <tissue evidence="2">Polyp</tissue>
    </source>
</reference>
<dbReference type="GO" id="GO:0005765">
    <property type="term" value="C:lysosomal membrane"/>
    <property type="evidence" value="ECO:0007669"/>
    <property type="project" value="TreeGrafter"/>
</dbReference>
<sequence length="563" mass="63458">MFIHPFKNTHELYSGQTSSIFLHTNTPRVEAVPGSKKEMIPLSNGHSSQIVLSQILVTGTAILISKDVLVNNRSTYFYGGTCHVPVSMGICEMSYPGLLHDQKLDPSVCQNVLLRTVLSSRDTYHQQLFTFPTYSKETGSNPDSPDFIFFKYLFVTVLRHAIELLLQRVCLNKLDDSCVNNLLTQSHRTTQGQNSAALNDATSIVSTQASFAAIVTSEPFRTHTEFINQVFIHCLEYFTGSTSFTHLCLILWPCSTPQESPARYRREDCSGAVQKYFWYYKHHWDSELERELYKLVLSIVTDHPQFIPHTVNLLNSVSVITPDSTFPTDLLRSLSERLVSQSVESVLPNLTHHLKLLSLAMRGTDIFPTPTIRSWFKSLRSQRSLAMGTGALETAYSPCAYSVLLHHHSSATVTELGNLLLLFVQHIGTLTLGTVPDFTIVSLPMYPVKRGHHNQYIPSSTSCKTRQHAISQANKGVRKPSVKVSLTDIEVSRAQVTELKESLPTRERMFAYFLPIGRLSPTTPSERQRRYPRLKQSFSPCYGITSRKFNTPVDAQRELVLSP</sequence>
<evidence type="ECO:0000313" key="2">
    <source>
        <dbReference type="EMBL" id="KAJ7376199.1"/>
    </source>
</evidence>
<feature type="domain" description="AP5B1 middle" evidence="1">
    <location>
        <begin position="276"/>
        <end position="426"/>
    </location>
</feature>
<evidence type="ECO:0000313" key="3">
    <source>
        <dbReference type="Proteomes" id="UP001163046"/>
    </source>
</evidence>
<dbReference type="OrthoDB" id="646197at2759"/>
<accession>A0A9X0CWQ1</accession>
<dbReference type="AlphaFoldDB" id="A0A9X0CWQ1"/>
<protein>
    <submittedName>
        <fullName evidence="2">Endosomal transport</fullName>
    </submittedName>
</protein>
<dbReference type="PANTHER" id="PTHR34033">
    <property type="entry name" value="AP-5 COMPLEX SUBUNIT BETA-1"/>
    <property type="match status" value="1"/>
</dbReference>
<evidence type="ECO:0000259" key="1">
    <source>
        <dbReference type="Pfam" id="PF21588"/>
    </source>
</evidence>
<dbReference type="GO" id="GO:0016197">
    <property type="term" value="P:endosomal transport"/>
    <property type="evidence" value="ECO:0007669"/>
    <property type="project" value="InterPro"/>
</dbReference>
<gene>
    <name evidence="2" type="primary">AP5B1_5</name>
    <name evidence="2" type="ORF">OS493_036313</name>
</gene>